<keyword evidence="6" id="KW-1185">Reference proteome</keyword>
<keyword evidence="3" id="KW-1133">Transmembrane helix</keyword>
<evidence type="ECO:0000313" key="6">
    <source>
        <dbReference type="Proteomes" id="UP001190700"/>
    </source>
</evidence>
<evidence type="ECO:0000259" key="4">
    <source>
        <dbReference type="Pfam" id="PF03109"/>
    </source>
</evidence>
<keyword evidence="3" id="KW-0812">Transmembrane</keyword>
<dbReference type="GO" id="GO:1901031">
    <property type="term" value="P:regulation of response to reactive oxygen species"/>
    <property type="evidence" value="ECO:0007669"/>
    <property type="project" value="TreeGrafter"/>
</dbReference>
<feature type="transmembrane region" description="Helical" evidence="3">
    <location>
        <begin position="711"/>
        <end position="731"/>
    </location>
</feature>
<dbReference type="SUPFAM" id="SSF56112">
    <property type="entry name" value="Protein kinase-like (PK-like)"/>
    <property type="match status" value="1"/>
</dbReference>
<dbReference type="AlphaFoldDB" id="A0AAE0G582"/>
<evidence type="ECO:0000313" key="5">
    <source>
        <dbReference type="EMBL" id="KAK3271101.1"/>
    </source>
</evidence>
<comment type="caution">
    <text evidence="5">The sequence shown here is derived from an EMBL/GenBank/DDBJ whole genome shotgun (WGS) entry which is preliminary data.</text>
</comment>
<reference evidence="5 6" key="1">
    <citation type="journal article" date="2015" name="Genome Biol. Evol.">
        <title>Comparative Genomics of a Bacterivorous Green Alga Reveals Evolutionary Causalities and Consequences of Phago-Mixotrophic Mode of Nutrition.</title>
        <authorList>
            <person name="Burns J.A."/>
            <person name="Paasch A."/>
            <person name="Narechania A."/>
            <person name="Kim E."/>
        </authorList>
    </citation>
    <scope>NUCLEOTIDE SEQUENCE [LARGE SCALE GENOMIC DNA]</scope>
    <source>
        <strain evidence="5 6">PLY_AMNH</strain>
    </source>
</reference>
<accession>A0AAE0G582</accession>
<evidence type="ECO:0000256" key="2">
    <source>
        <dbReference type="SAM" id="MobiDB-lite"/>
    </source>
</evidence>
<feature type="region of interest" description="Disordered" evidence="2">
    <location>
        <begin position="1"/>
        <end position="25"/>
    </location>
</feature>
<dbReference type="GO" id="GO:0046467">
    <property type="term" value="P:membrane lipid biosynthetic process"/>
    <property type="evidence" value="ECO:0007669"/>
    <property type="project" value="TreeGrafter"/>
</dbReference>
<organism evidence="5 6">
    <name type="scientific">Cymbomonas tetramitiformis</name>
    <dbReference type="NCBI Taxonomy" id="36881"/>
    <lineage>
        <taxon>Eukaryota</taxon>
        <taxon>Viridiplantae</taxon>
        <taxon>Chlorophyta</taxon>
        <taxon>Pyramimonadophyceae</taxon>
        <taxon>Pyramimonadales</taxon>
        <taxon>Pyramimonadaceae</taxon>
        <taxon>Cymbomonas</taxon>
    </lineage>
</organism>
<dbReference type="InterPro" id="IPR050154">
    <property type="entry name" value="UbiB_kinase"/>
</dbReference>
<evidence type="ECO:0000256" key="3">
    <source>
        <dbReference type="SAM" id="Phobius"/>
    </source>
</evidence>
<comment type="similarity">
    <text evidence="1">Belongs to the protein kinase superfamily. ADCK protein kinase family.</text>
</comment>
<dbReference type="PANTHER" id="PTHR10566">
    <property type="entry name" value="CHAPERONE-ACTIVITY OF BC1 COMPLEX CABC1 -RELATED"/>
    <property type="match status" value="1"/>
</dbReference>
<name>A0AAE0G582_9CHLO</name>
<dbReference type="GO" id="GO:0016020">
    <property type="term" value="C:membrane"/>
    <property type="evidence" value="ECO:0007669"/>
    <property type="project" value="GOC"/>
</dbReference>
<dbReference type="InterPro" id="IPR004147">
    <property type="entry name" value="ABC1_dom"/>
</dbReference>
<gene>
    <name evidence="5" type="ORF">CYMTET_20530</name>
</gene>
<feature type="transmembrane region" description="Helical" evidence="3">
    <location>
        <begin position="685"/>
        <end position="705"/>
    </location>
</feature>
<evidence type="ECO:0000256" key="1">
    <source>
        <dbReference type="ARBA" id="ARBA00009670"/>
    </source>
</evidence>
<proteinExistence type="inferred from homology"/>
<feature type="domain" description="ABC1 atypical kinase-like" evidence="4">
    <location>
        <begin position="242"/>
        <end position="486"/>
    </location>
</feature>
<dbReference type="InterPro" id="IPR011009">
    <property type="entry name" value="Kinase-like_dom_sf"/>
</dbReference>
<dbReference type="Proteomes" id="UP001190700">
    <property type="component" value="Unassembled WGS sequence"/>
</dbReference>
<protein>
    <recommendedName>
        <fullName evidence="4">ABC1 atypical kinase-like domain-containing protein</fullName>
    </recommendedName>
</protein>
<sequence>MNQSLRLAEGSHNSFVSPETRPKLVKQRNPLLSSNDKKAHGGLIGGVRLRRGAVCGLRKSTPLRPSSAFNRAYRLRTKVASVPTQTTSADDDNSDEKIATDAELGAQRAKLEAVLEKPPSDQNNSEDEFGQKTLQYIKNDSRLFDSSRLKKLSSVQRTFEIWGFVFQLLWKRFLVEKAWSYKRSEKDGKVIKEAAKKARLVALATWLRDRLLSLGPTFIKIGQQFSTRVDVLAPELIQELEKLQDQVPPFGREEAVATVEQQLGGSLSDKFTSFNPQPIAAASLGQVHKATLKDGRNVVVKVQRPGLRELFTVDLKNIRLCALILQKLDPKTDGAARDWVAIYDECSAVLYEEIDYRKEGANADAFRKNFKKYDWVKVPEIYWEYSSEKVLTMEYAPGIKINNVEQLDKQGIDKTRLARLSVESYLLQTLKFGLFHADPHPGNIAVSPTNGGTLIYYDFGMMGRLQPGVREGLLKLFYSIYERKPEAALEGLIQMGVLVPTGNDLTPIRRTAKFFLDSFYERLETQEDLRETDANYSDEFKAAKTKEEKKARRKEILANIGEDLLLVAADQPFRFPATFTFVVRAFTVLDGLGKCLDKKFDISEISRPYARALLLEGTPQIIKAQQGLVQATTAQARALINLFKAPDGVSRLDTTVARLESGDLKLRVRALEAERALNRVSMMQAATVQGIIAATAANIGTVLWVGAQRTAATAAFSIAGLLAFAALFAILKVKKLAKKEAALTGAA</sequence>
<dbReference type="CDD" id="cd05121">
    <property type="entry name" value="ABC1_ADCK3-like"/>
    <property type="match status" value="1"/>
</dbReference>
<feature type="compositionally biased region" description="Polar residues" evidence="2">
    <location>
        <begin position="1"/>
        <end position="17"/>
    </location>
</feature>
<dbReference type="PANTHER" id="PTHR10566:SF115">
    <property type="entry name" value="PROTEIN ACTIVITY OF BC1 COMPLEX KINASE 8, CHLOROPLASTIC"/>
    <property type="match status" value="1"/>
</dbReference>
<dbReference type="Pfam" id="PF03109">
    <property type="entry name" value="ABC1"/>
    <property type="match status" value="1"/>
</dbReference>
<keyword evidence="3" id="KW-0472">Membrane</keyword>
<dbReference type="EMBL" id="LGRX02010003">
    <property type="protein sequence ID" value="KAK3271101.1"/>
    <property type="molecule type" value="Genomic_DNA"/>
</dbReference>